<evidence type="ECO:0000259" key="6">
    <source>
        <dbReference type="PROSITE" id="PS50054"/>
    </source>
</evidence>
<dbReference type="GO" id="GO:0005829">
    <property type="term" value="C:cytosol"/>
    <property type="evidence" value="ECO:0007669"/>
    <property type="project" value="TreeGrafter"/>
</dbReference>
<comment type="catalytic activity">
    <reaction evidence="5">
        <text>O-phospho-L-threonyl-[protein] + H2O = L-threonyl-[protein] + phosphate</text>
        <dbReference type="Rhea" id="RHEA:47004"/>
        <dbReference type="Rhea" id="RHEA-COMP:11060"/>
        <dbReference type="Rhea" id="RHEA-COMP:11605"/>
        <dbReference type="ChEBI" id="CHEBI:15377"/>
        <dbReference type="ChEBI" id="CHEBI:30013"/>
        <dbReference type="ChEBI" id="CHEBI:43474"/>
        <dbReference type="ChEBI" id="CHEBI:61977"/>
        <dbReference type="EC" id="3.1.3.16"/>
    </reaction>
</comment>
<gene>
    <name evidence="8" type="ORF">TM35_000112620</name>
</gene>
<dbReference type="CDD" id="cd14498">
    <property type="entry name" value="DSP"/>
    <property type="match status" value="1"/>
</dbReference>
<evidence type="ECO:0000313" key="8">
    <source>
        <dbReference type="EMBL" id="ORC89728.1"/>
    </source>
</evidence>
<evidence type="ECO:0000256" key="5">
    <source>
        <dbReference type="ARBA" id="ARBA00048336"/>
    </source>
</evidence>
<sequence length="617" mass="70596">MIDSLKNIHWYPPLELVTCDESKSSEHLAPWLEFSEVFPGFFLTCEETVCNRVTAQEKGIALVLTLNGESHSAPFRVYEYADDVQRCVYRKLPSLDVFLSQLDEYTSVAIPEDFQKRKVFIRSVCAEDSPMYDISSHFVEMCVLIELVMFNRKKLSIDSTYLPALTVHCQMGVSRSTAIVLAYMMKRSQYSRDDALSMVKKVRAVANPNPGFQSQLSQWEKSGYYRVVDDVSAFLVANELNDPYRLKMFLEKYLSLIVRQNKLSSDREYSGIILSKANLSDDDLRFIISGFCSHITLSIADEVYFDVPTFFDNVCEMMTSFIHNVPTTLGYIIKENVESFEDAFYFEMFKTLSEAGFAIFPSDMASAFCSFLEAIDCKHFSRNESKRPRIIDSTGKVIGIAPEGMSLSFTFLPFLAPYAVGFIQQHRLESFVGKNLSTEQMEDILYKVLTTFRENFLLTSSGTGLYLDDTSTESRWHAGSRLRFLEFDMEVQIMESVEEGLTLSEAANRFMQLDKIDSHVILHWVRKLTGALIGVRFFCDAVDSYFNEHIAKLSLDTNNYSIANKIAPWKELLEIIEEVTAVYTKKYGSLPDLFVWIKKELEPLVSKGIVAFPQELY</sequence>
<dbReference type="OrthoDB" id="10252009at2759"/>
<keyword evidence="3" id="KW-0904">Protein phosphatase</keyword>
<evidence type="ECO:0000256" key="2">
    <source>
        <dbReference type="ARBA" id="ARBA00022801"/>
    </source>
</evidence>
<comment type="catalytic activity">
    <reaction evidence="4">
        <text>O-phospho-L-seryl-[protein] + H2O = L-seryl-[protein] + phosphate</text>
        <dbReference type="Rhea" id="RHEA:20629"/>
        <dbReference type="Rhea" id="RHEA-COMP:9863"/>
        <dbReference type="Rhea" id="RHEA-COMP:11604"/>
        <dbReference type="ChEBI" id="CHEBI:15377"/>
        <dbReference type="ChEBI" id="CHEBI:29999"/>
        <dbReference type="ChEBI" id="CHEBI:43474"/>
        <dbReference type="ChEBI" id="CHEBI:83421"/>
        <dbReference type="EC" id="3.1.3.16"/>
    </reaction>
</comment>
<name>A0A1X0NYU6_9TRYP</name>
<dbReference type="RefSeq" id="XP_028883794.1">
    <property type="nucleotide sequence ID" value="XM_029024971.1"/>
</dbReference>
<accession>A0A1X0NYU6</accession>
<dbReference type="PROSITE" id="PS00383">
    <property type="entry name" value="TYR_PHOSPHATASE_1"/>
    <property type="match status" value="1"/>
</dbReference>
<dbReference type="PANTHER" id="PTHR45948:SF5">
    <property type="entry name" value="SPECIFICITY PROTEIN PHOSPHATASE, PUTATIVE-RELATED"/>
    <property type="match status" value="1"/>
</dbReference>
<dbReference type="EMBL" id="NBCO01000011">
    <property type="protein sequence ID" value="ORC89728.1"/>
    <property type="molecule type" value="Genomic_DNA"/>
</dbReference>
<organism evidence="8 9">
    <name type="scientific">Trypanosoma theileri</name>
    <dbReference type="NCBI Taxonomy" id="67003"/>
    <lineage>
        <taxon>Eukaryota</taxon>
        <taxon>Discoba</taxon>
        <taxon>Euglenozoa</taxon>
        <taxon>Kinetoplastea</taxon>
        <taxon>Metakinetoplastina</taxon>
        <taxon>Trypanosomatida</taxon>
        <taxon>Trypanosomatidae</taxon>
        <taxon>Trypanosoma</taxon>
    </lineage>
</organism>
<evidence type="ECO:0000256" key="3">
    <source>
        <dbReference type="ARBA" id="ARBA00022912"/>
    </source>
</evidence>
<dbReference type="STRING" id="67003.A0A1X0NYU6"/>
<dbReference type="GeneID" id="39984751"/>
<dbReference type="InterPro" id="IPR000387">
    <property type="entry name" value="Tyr_Pase_dom"/>
</dbReference>
<dbReference type="SMART" id="SM00195">
    <property type="entry name" value="DSPc"/>
    <property type="match status" value="1"/>
</dbReference>
<keyword evidence="2" id="KW-0378">Hydrolase</keyword>
<dbReference type="InterPro" id="IPR029021">
    <property type="entry name" value="Prot-tyrosine_phosphatase-like"/>
</dbReference>
<dbReference type="InterPro" id="IPR016130">
    <property type="entry name" value="Tyr_Pase_AS"/>
</dbReference>
<dbReference type="InterPro" id="IPR000340">
    <property type="entry name" value="Dual-sp_phosphatase_cat-dom"/>
</dbReference>
<feature type="domain" description="Tyrosine specific protein phosphatases" evidence="7">
    <location>
        <begin position="163"/>
        <end position="203"/>
    </location>
</feature>
<dbReference type="SUPFAM" id="SSF52799">
    <property type="entry name" value="(Phosphotyrosine protein) phosphatases II"/>
    <property type="match status" value="1"/>
</dbReference>
<dbReference type="GO" id="GO:0007165">
    <property type="term" value="P:signal transduction"/>
    <property type="evidence" value="ECO:0007669"/>
    <property type="project" value="TreeGrafter"/>
</dbReference>
<dbReference type="PANTHER" id="PTHR45948">
    <property type="entry name" value="DUAL SPECIFICITY PROTEIN PHOSPHATASE DDB_G0269404-RELATED"/>
    <property type="match status" value="1"/>
</dbReference>
<dbReference type="PROSITE" id="PS50056">
    <property type="entry name" value="TYR_PHOSPHATASE_2"/>
    <property type="match status" value="1"/>
</dbReference>
<dbReference type="Gene3D" id="3.90.190.10">
    <property type="entry name" value="Protein tyrosine phosphatase superfamily"/>
    <property type="match status" value="1"/>
</dbReference>
<comment type="similarity">
    <text evidence="1">Belongs to the protein-tyrosine phosphatase family. Non-receptor class dual specificity subfamily.</text>
</comment>
<comment type="caution">
    <text evidence="8">The sequence shown here is derived from an EMBL/GenBank/DDBJ whole genome shotgun (WGS) entry which is preliminary data.</text>
</comment>
<evidence type="ECO:0000256" key="4">
    <source>
        <dbReference type="ARBA" id="ARBA00047761"/>
    </source>
</evidence>
<dbReference type="InterPro" id="IPR020422">
    <property type="entry name" value="TYR_PHOSPHATASE_DUAL_dom"/>
</dbReference>
<dbReference type="GO" id="GO:0004722">
    <property type="term" value="F:protein serine/threonine phosphatase activity"/>
    <property type="evidence" value="ECO:0007669"/>
    <property type="project" value="UniProtKB-EC"/>
</dbReference>
<keyword evidence="9" id="KW-1185">Reference proteome</keyword>
<dbReference type="PROSITE" id="PS50054">
    <property type="entry name" value="TYR_PHOSPHATASE_DUAL"/>
    <property type="match status" value="1"/>
</dbReference>
<reference evidence="8 9" key="1">
    <citation type="submission" date="2017-03" db="EMBL/GenBank/DDBJ databases">
        <title>An alternative strategy for trypanosome survival in the mammalian bloodstream revealed through genome and transcriptome analysis of the ubiquitous bovine parasite Trypanosoma (Megatrypanum) theileri.</title>
        <authorList>
            <person name="Kelly S."/>
            <person name="Ivens A."/>
            <person name="Mott A."/>
            <person name="O'Neill E."/>
            <person name="Emms D."/>
            <person name="Macleod O."/>
            <person name="Voorheis P."/>
            <person name="Matthews J."/>
            <person name="Matthews K."/>
            <person name="Carrington M."/>
        </authorList>
    </citation>
    <scope>NUCLEOTIDE SEQUENCE [LARGE SCALE GENOMIC DNA]</scope>
    <source>
        <strain evidence="8">Edinburgh</strain>
    </source>
</reference>
<dbReference type="Proteomes" id="UP000192257">
    <property type="component" value="Unassembled WGS sequence"/>
</dbReference>
<dbReference type="Pfam" id="PF00782">
    <property type="entry name" value="DSPc"/>
    <property type="match status" value="1"/>
</dbReference>
<dbReference type="VEuPathDB" id="TriTrypDB:TM35_000112620"/>
<dbReference type="AlphaFoldDB" id="A0A1X0NYU6"/>
<protein>
    <submittedName>
        <fullName evidence="8">Putative phopshatase</fullName>
    </submittedName>
</protein>
<feature type="domain" description="Tyrosine-protein phosphatase" evidence="6">
    <location>
        <begin position="33"/>
        <end position="225"/>
    </location>
</feature>
<evidence type="ECO:0000313" key="9">
    <source>
        <dbReference type="Proteomes" id="UP000192257"/>
    </source>
</evidence>
<dbReference type="GO" id="GO:0004725">
    <property type="term" value="F:protein tyrosine phosphatase activity"/>
    <property type="evidence" value="ECO:0007669"/>
    <property type="project" value="TreeGrafter"/>
</dbReference>
<evidence type="ECO:0000256" key="1">
    <source>
        <dbReference type="ARBA" id="ARBA00008601"/>
    </source>
</evidence>
<evidence type="ECO:0000259" key="7">
    <source>
        <dbReference type="PROSITE" id="PS50056"/>
    </source>
</evidence>
<proteinExistence type="inferred from homology"/>